<comment type="caution">
    <text evidence="3">The sequence shown here is derived from an EMBL/GenBank/DDBJ whole genome shotgun (WGS) entry which is preliminary data.</text>
</comment>
<evidence type="ECO:0000313" key="3">
    <source>
        <dbReference type="EMBL" id="KAG0662920.1"/>
    </source>
</evidence>
<dbReference type="Pfam" id="PF10262">
    <property type="entry name" value="Rdx"/>
    <property type="match status" value="1"/>
</dbReference>
<reference evidence="3 4" key="1">
    <citation type="submission" date="2020-11" db="EMBL/GenBank/DDBJ databases">
        <title>Kefir isolates.</title>
        <authorList>
            <person name="Marcisauskas S."/>
            <person name="Kim Y."/>
            <person name="Blasche S."/>
        </authorList>
    </citation>
    <scope>NUCLEOTIDE SEQUENCE [LARGE SCALE GENOMIC DNA]</scope>
    <source>
        <strain evidence="3 4">KR</strain>
    </source>
</reference>
<dbReference type="PANTHER" id="PTHR36417:SF2">
    <property type="entry name" value="SELENOPROTEIN DOMAIN PROTEIN (AFU_ORTHOLOGUE AFUA_1G05220)"/>
    <property type="match status" value="1"/>
</dbReference>
<feature type="region of interest" description="Disordered" evidence="2">
    <location>
        <begin position="181"/>
        <end position="226"/>
    </location>
</feature>
<keyword evidence="1" id="KW-0676">Redox-active center</keyword>
<sequence>MPASIASTATSAPACTDCLPAPPSSTSASASTTAATPPQTTLLDPSTFEPPALGSSDGEAPRVIIEFCDRCRWLHRATWTQTELFLTFPPSVDASSDETPRAAPVASGLKSISLVPRNAPETGGRFRVWLLLGDSAAKEVQGPYPTANKGKEERWRGWELVWDRKIEGRFPEMKELNLGHSDKPVASTLSSTQPQIPATEPDTTPANTTAEMQRSAVPPKSAEDVDLSALAEQPLKPLTEDDFAPRYRCM</sequence>
<keyword evidence="4" id="KW-1185">Reference proteome</keyword>
<dbReference type="Proteomes" id="UP000777482">
    <property type="component" value="Unassembled WGS sequence"/>
</dbReference>
<evidence type="ECO:0000256" key="2">
    <source>
        <dbReference type="SAM" id="MobiDB-lite"/>
    </source>
</evidence>
<gene>
    <name evidence="3" type="ORF">C6P46_003008</name>
</gene>
<evidence type="ECO:0000256" key="1">
    <source>
        <dbReference type="ARBA" id="ARBA00023284"/>
    </source>
</evidence>
<protein>
    <submittedName>
        <fullName evidence="3">Uncharacterized protein</fullName>
    </submittedName>
</protein>
<proteinExistence type="predicted"/>
<feature type="compositionally biased region" description="Polar residues" evidence="2">
    <location>
        <begin position="187"/>
        <end position="212"/>
    </location>
</feature>
<dbReference type="InterPro" id="IPR036249">
    <property type="entry name" value="Thioredoxin-like_sf"/>
</dbReference>
<dbReference type="SUPFAM" id="SSF52833">
    <property type="entry name" value="Thioredoxin-like"/>
    <property type="match status" value="1"/>
</dbReference>
<dbReference type="InterPro" id="IPR011893">
    <property type="entry name" value="Selenoprotein_Rdx-typ"/>
</dbReference>
<dbReference type="Gene3D" id="3.40.30.10">
    <property type="entry name" value="Glutaredoxin"/>
    <property type="match status" value="1"/>
</dbReference>
<dbReference type="PANTHER" id="PTHR36417">
    <property type="entry name" value="SELENOPROTEIN DOMAIN PROTEIN (AFU_ORTHOLOGUE AFUA_1G05220)"/>
    <property type="match status" value="1"/>
</dbReference>
<evidence type="ECO:0000313" key="4">
    <source>
        <dbReference type="Proteomes" id="UP000777482"/>
    </source>
</evidence>
<organism evidence="3 4">
    <name type="scientific">Rhodotorula mucilaginosa</name>
    <name type="common">Yeast</name>
    <name type="synonym">Rhodotorula rubra</name>
    <dbReference type="NCBI Taxonomy" id="5537"/>
    <lineage>
        <taxon>Eukaryota</taxon>
        <taxon>Fungi</taxon>
        <taxon>Dikarya</taxon>
        <taxon>Basidiomycota</taxon>
        <taxon>Pucciniomycotina</taxon>
        <taxon>Microbotryomycetes</taxon>
        <taxon>Sporidiobolales</taxon>
        <taxon>Sporidiobolaceae</taxon>
        <taxon>Rhodotorula</taxon>
    </lineage>
</organism>
<dbReference type="AlphaFoldDB" id="A0A9P6W573"/>
<accession>A0A9P6W573</accession>
<feature type="region of interest" description="Disordered" evidence="2">
    <location>
        <begin position="1"/>
        <end position="57"/>
    </location>
</feature>
<dbReference type="EMBL" id="PUHQ01000023">
    <property type="protein sequence ID" value="KAG0662920.1"/>
    <property type="molecule type" value="Genomic_DNA"/>
</dbReference>
<feature type="compositionally biased region" description="Low complexity" evidence="2">
    <location>
        <begin position="1"/>
        <end position="14"/>
    </location>
</feature>
<dbReference type="OrthoDB" id="60822at2759"/>
<feature type="compositionally biased region" description="Low complexity" evidence="2">
    <location>
        <begin position="24"/>
        <end position="41"/>
    </location>
</feature>
<name>A0A9P6W573_RHOMI</name>